<dbReference type="InterPro" id="IPR025326">
    <property type="entry name" value="DUF4232"/>
</dbReference>
<keyword evidence="2" id="KW-1133">Transmembrane helix</keyword>
<feature type="domain" description="DUF4232" evidence="3">
    <location>
        <begin position="138"/>
        <end position="256"/>
    </location>
</feature>
<dbReference type="EMBL" id="JADIXZ010000004">
    <property type="protein sequence ID" value="MBK6300948.1"/>
    <property type="molecule type" value="Genomic_DNA"/>
</dbReference>
<keyword evidence="2" id="KW-0812">Transmembrane</keyword>
<evidence type="ECO:0000313" key="4">
    <source>
        <dbReference type="EMBL" id="MBK6300948.1"/>
    </source>
</evidence>
<accession>A0A935CDK2</accession>
<protein>
    <submittedName>
        <fullName evidence="4">DUF4232 domain-containing protein</fullName>
    </submittedName>
</protein>
<evidence type="ECO:0000313" key="6">
    <source>
        <dbReference type="Proteomes" id="UP000718281"/>
    </source>
</evidence>
<evidence type="ECO:0000259" key="3">
    <source>
        <dbReference type="Pfam" id="PF14016"/>
    </source>
</evidence>
<evidence type="ECO:0000313" key="5">
    <source>
        <dbReference type="EMBL" id="MBL0005204.1"/>
    </source>
</evidence>
<proteinExistence type="predicted"/>
<reference evidence="4 6" key="1">
    <citation type="submission" date="2020-10" db="EMBL/GenBank/DDBJ databases">
        <title>Connecting structure to function with the recovery of over 1000 high-quality activated sludge metagenome-assembled genomes encoding full-length rRNA genes using long-read sequencing.</title>
        <authorList>
            <person name="Singleton C.M."/>
            <person name="Petriglieri F."/>
            <person name="Kristensen J.M."/>
            <person name="Kirkegaard R.H."/>
            <person name="Michaelsen T.Y."/>
            <person name="Andersen M.H."/>
            <person name="Karst S.M."/>
            <person name="Dueholm M.S."/>
            <person name="Nielsen P.H."/>
            <person name="Albertsen M."/>
        </authorList>
    </citation>
    <scope>NUCLEOTIDE SEQUENCE [LARGE SCALE GENOMIC DNA]</scope>
    <source>
        <strain evidence="4">AalE_18-Q3-R2-46_BAT3C.188</strain>
        <strain evidence="5">Ribe_18-Q3-R11-54_MAXAC.001</strain>
    </source>
</reference>
<feature type="region of interest" description="Disordered" evidence="1">
    <location>
        <begin position="76"/>
        <end position="98"/>
    </location>
</feature>
<sequence>MTDRPDPIDEQLQGYAARWRDALPPPPAVPTDLPTHSAGFGRRGRGVAGWLPLVAAAAVLAVVVVAVRLGQGGTDLGSVGGPTASATTTATSSATATGSAVNNGVVPWVPLPATNPLIPVTTVPASPDPALAQGLPVCRAADLTATSDIEGATGTMYLFVQIVSRTGTAACRLEGFPTVVSLVNGAAVSIPSVHGTVVSDAPGGIYPHPVLVAPDVPAALTLFWSNWCGQAVRQTHVRLTWPSSAGGVTVPGFGQSPGCQMEPGTVVKTPFGVSTFKPAEVRDELVTTAYAGVTATMDAPSVVAVGEPIRLTVTLTAPRDIPLEPCPDILVGDYTQPPDGTNDRYALNCAAVPYRDSAGRPYLPATVPVRFAAEVPAANVGEGTKLLWRLALPDGADPVDAGSATEVR</sequence>
<dbReference type="Pfam" id="PF14016">
    <property type="entry name" value="DUF4232"/>
    <property type="match status" value="1"/>
</dbReference>
<name>A0A935CDK2_9MICO</name>
<gene>
    <name evidence="4" type="ORF">IPF40_07815</name>
    <name evidence="5" type="ORF">IPP00_14920</name>
</gene>
<dbReference type="AlphaFoldDB" id="A0A935CDK2"/>
<keyword evidence="2" id="KW-0472">Membrane</keyword>
<feature type="transmembrane region" description="Helical" evidence="2">
    <location>
        <begin position="47"/>
        <end position="69"/>
    </location>
</feature>
<dbReference type="EMBL" id="JADKGK010000024">
    <property type="protein sequence ID" value="MBL0005204.1"/>
    <property type="molecule type" value="Genomic_DNA"/>
</dbReference>
<evidence type="ECO:0000256" key="1">
    <source>
        <dbReference type="SAM" id="MobiDB-lite"/>
    </source>
</evidence>
<evidence type="ECO:0000256" key="2">
    <source>
        <dbReference type="SAM" id="Phobius"/>
    </source>
</evidence>
<feature type="compositionally biased region" description="Low complexity" evidence="1">
    <location>
        <begin position="83"/>
        <end position="98"/>
    </location>
</feature>
<dbReference type="Proteomes" id="UP000718281">
    <property type="component" value="Unassembled WGS sequence"/>
</dbReference>
<organism evidence="4 6">
    <name type="scientific">Candidatus Phosphoribacter hodrii</name>
    <dbReference type="NCBI Taxonomy" id="2953743"/>
    <lineage>
        <taxon>Bacteria</taxon>
        <taxon>Bacillati</taxon>
        <taxon>Actinomycetota</taxon>
        <taxon>Actinomycetes</taxon>
        <taxon>Micrococcales</taxon>
        <taxon>Dermatophilaceae</taxon>
        <taxon>Candidatus Phosphoribacter</taxon>
    </lineage>
</organism>
<dbReference type="Proteomes" id="UP000886632">
    <property type="component" value="Unassembled WGS sequence"/>
</dbReference>
<comment type="caution">
    <text evidence="4">The sequence shown here is derived from an EMBL/GenBank/DDBJ whole genome shotgun (WGS) entry which is preliminary data.</text>
</comment>